<dbReference type="Gene3D" id="3.40.50.140">
    <property type="match status" value="1"/>
</dbReference>
<dbReference type="SMART" id="SM00493">
    <property type="entry name" value="TOPRIM"/>
    <property type="match status" value="1"/>
</dbReference>
<dbReference type="AlphaFoldDB" id="D6GWG5"/>
<dbReference type="PANTHER" id="PTHR11390:SF21">
    <property type="entry name" value="DNA TOPOISOMERASE 3-ALPHA"/>
    <property type="match status" value="1"/>
</dbReference>
<evidence type="ECO:0000313" key="4">
    <source>
        <dbReference type="EMBL" id="EFD92440.1"/>
    </source>
</evidence>
<evidence type="ECO:0000259" key="3">
    <source>
        <dbReference type="PROSITE" id="PS52039"/>
    </source>
</evidence>
<dbReference type="PROSITE" id="PS52039">
    <property type="entry name" value="TOPO_IA_2"/>
    <property type="match status" value="1"/>
</dbReference>
<dbReference type="InterPro" id="IPR023405">
    <property type="entry name" value="Topo_IA_core_domain"/>
</dbReference>
<dbReference type="GO" id="GO:0006265">
    <property type="term" value="P:DNA topological change"/>
    <property type="evidence" value="ECO:0007669"/>
    <property type="project" value="InterPro"/>
</dbReference>
<feature type="domain" description="Topo IA-type catalytic" evidence="3">
    <location>
        <begin position="155"/>
        <end position="263"/>
    </location>
</feature>
<sequence length="263" mass="29683">MQLIIAEKSTAAETIAKNLAETKIRTQEFGPVKVWFTKINGEDATVIPLKGHIKNVKYPDTFKKWNEETLMKMVDSALVYAPSAEENIEVIKKFSEGADKVIIATDYDTEGESIGFEAIDVVKSKNKTAKIYRSVFSSLTTKELSEAFNNLQKPNKNLSDSADARREIDLILGAVLTRFISLAAERLGNSFLSIGRVQTPTLALIVERDAERRAFKPEKFWRFIAKIEKGKNIFEAEYSEGRIFDENKDKKTGKTSKNKESRC</sequence>
<name>D6GWG5_PARA5</name>
<protein>
    <submittedName>
        <fullName evidence="4">DNA topoisomerase I</fullName>
    </submittedName>
</protein>
<dbReference type="Pfam" id="PF01131">
    <property type="entry name" value="Topoisom_bac"/>
    <property type="match status" value="1"/>
</dbReference>
<dbReference type="EMBL" id="GG745595">
    <property type="protein sequence ID" value="EFD92440.1"/>
    <property type="molecule type" value="Genomic_DNA"/>
</dbReference>
<evidence type="ECO:0000313" key="5">
    <source>
        <dbReference type="Proteomes" id="UP000009376"/>
    </source>
</evidence>
<dbReference type="CDD" id="cd03362">
    <property type="entry name" value="TOPRIM_TopoIA_TopoIII"/>
    <property type="match status" value="1"/>
</dbReference>
<dbReference type="SUPFAM" id="SSF56712">
    <property type="entry name" value="Prokaryotic type I DNA topoisomerase"/>
    <property type="match status" value="1"/>
</dbReference>
<dbReference type="InterPro" id="IPR006171">
    <property type="entry name" value="TOPRIM_dom"/>
</dbReference>
<dbReference type="PROSITE" id="PS50880">
    <property type="entry name" value="TOPRIM"/>
    <property type="match status" value="1"/>
</dbReference>
<dbReference type="InterPro" id="IPR000380">
    <property type="entry name" value="Topo_IA"/>
</dbReference>
<dbReference type="PRINTS" id="PR00417">
    <property type="entry name" value="PRTPISMRASEI"/>
</dbReference>
<proteinExistence type="predicted"/>
<feature type="non-terminal residue" evidence="4">
    <location>
        <position position="263"/>
    </location>
</feature>
<dbReference type="InterPro" id="IPR034144">
    <property type="entry name" value="TOPRIM_TopoIII"/>
</dbReference>
<evidence type="ECO:0000259" key="2">
    <source>
        <dbReference type="PROSITE" id="PS50880"/>
    </source>
</evidence>
<reference evidence="4 5" key="1">
    <citation type="journal article" date="2010" name="Proc. Natl. Acad. Sci. U.S.A.">
        <title>Enigmatic, ultrasmall, uncultivated Archaea.</title>
        <authorList>
            <person name="Baker B.J."/>
            <person name="Comolli L.R."/>
            <person name="Dick G.J."/>
            <person name="Hauser L.J."/>
            <person name="Hyatt D."/>
            <person name="Dill B.D."/>
            <person name="Land M.L."/>
            <person name="Verberkmoes N.C."/>
            <person name="Hettich R.L."/>
            <person name="Banfield J.F."/>
        </authorList>
    </citation>
    <scope>NUCLEOTIDE SEQUENCE [LARGE SCALE GENOMIC DNA]</scope>
</reference>
<dbReference type="GO" id="GO:0003917">
    <property type="term" value="F:DNA topoisomerase type I (single strand cut, ATP-independent) activity"/>
    <property type="evidence" value="ECO:0007669"/>
    <property type="project" value="InterPro"/>
</dbReference>
<gene>
    <name evidence="4" type="ORF">BJBARM5_1104</name>
</gene>
<accession>D6GWG5</accession>
<dbReference type="InterPro" id="IPR013825">
    <property type="entry name" value="Topo_IA_cen_sub2"/>
</dbReference>
<dbReference type="GO" id="GO:0006310">
    <property type="term" value="P:DNA recombination"/>
    <property type="evidence" value="ECO:0007669"/>
    <property type="project" value="TreeGrafter"/>
</dbReference>
<dbReference type="Gene3D" id="2.70.20.10">
    <property type="entry name" value="Topoisomerase I, domain 3"/>
    <property type="match status" value="1"/>
</dbReference>
<dbReference type="SMART" id="SM00436">
    <property type="entry name" value="TOP1Bc"/>
    <property type="match status" value="1"/>
</dbReference>
<dbReference type="Pfam" id="PF01751">
    <property type="entry name" value="Toprim"/>
    <property type="match status" value="1"/>
</dbReference>
<dbReference type="InterPro" id="IPR013824">
    <property type="entry name" value="Topo_IA_cen_sub1"/>
</dbReference>
<evidence type="ECO:0000256" key="1">
    <source>
        <dbReference type="ARBA" id="ARBA00023235"/>
    </source>
</evidence>
<dbReference type="GO" id="GO:0006281">
    <property type="term" value="P:DNA repair"/>
    <property type="evidence" value="ECO:0007669"/>
    <property type="project" value="TreeGrafter"/>
</dbReference>
<feature type="domain" description="Toprim" evidence="2">
    <location>
        <begin position="1"/>
        <end position="137"/>
    </location>
</feature>
<dbReference type="InterPro" id="IPR013497">
    <property type="entry name" value="Topo_IA_cen"/>
</dbReference>
<dbReference type="Gene3D" id="1.10.460.10">
    <property type="entry name" value="Topoisomerase I, domain 2"/>
    <property type="match status" value="1"/>
</dbReference>
<keyword evidence="1 4" id="KW-0413">Isomerase</keyword>
<dbReference type="Proteomes" id="UP000009376">
    <property type="component" value="Unassembled WGS sequence"/>
</dbReference>
<dbReference type="GO" id="GO:0003677">
    <property type="term" value="F:DNA binding"/>
    <property type="evidence" value="ECO:0007669"/>
    <property type="project" value="InterPro"/>
</dbReference>
<dbReference type="InterPro" id="IPR003601">
    <property type="entry name" value="Topo_IA_2"/>
</dbReference>
<dbReference type="PANTHER" id="PTHR11390">
    <property type="entry name" value="PROKARYOTIC DNA TOPOISOMERASE"/>
    <property type="match status" value="1"/>
</dbReference>
<organism evidence="4 5">
    <name type="scientific">Candidatus Parvarchaeum acidophilus ARMAN-5</name>
    <dbReference type="NCBI Taxonomy" id="662762"/>
    <lineage>
        <taxon>Archaea</taxon>
        <taxon>Candidatus Parvarchaeota</taxon>
        <taxon>Candidatus Parvarchaeum</taxon>
    </lineage>
</organism>